<comment type="caution">
    <text evidence="1">The sequence shown here is derived from an EMBL/GenBank/DDBJ whole genome shotgun (WGS) entry which is preliminary data.</text>
</comment>
<dbReference type="AlphaFoldDB" id="A0A8T1VLZ0"/>
<keyword evidence="2" id="KW-1185">Reference proteome</keyword>
<dbReference type="Proteomes" id="UP000694044">
    <property type="component" value="Unassembled WGS sequence"/>
</dbReference>
<sequence>MARKWFQFVGEDGHALTSADAVSVDIEDVAALRKAVFAEVSRALPANVIAADLTVFADRAAYNTKQALEEDSPIGSFGGLKKDALIVQVPDVND</sequence>
<dbReference type="EMBL" id="JAGDFM010000225">
    <property type="protein sequence ID" value="KAG7381946.1"/>
    <property type="molecule type" value="Genomic_DNA"/>
</dbReference>
<feature type="non-terminal residue" evidence="1">
    <location>
        <position position="94"/>
    </location>
</feature>
<reference evidence="1" key="1">
    <citation type="submission" date="2021-02" db="EMBL/GenBank/DDBJ databases">
        <authorList>
            <person name="Palmer J.M."/>
        </authorList>
    </citation>
    <scope>NUCLEOTIDE SEQUENCE</scope>
    <source>
        <strain evidence="1">SCRP734</strain>
    </source>
</reference>
<gene>
    <name evidence="1" type="ORF">PHYPSEUDO_005417</name>
</gene>
<protein>
    <submittedName>
        <fullName evidence="1">Uncharacterized protein</fullName>
    </submittedName>
</protein>
<accession>A0A8T1VLZ0</accession>
<organism evidence="1 2">
    <name type="scientific">Phytophthora pseudosyringae</name>
    <dbReference type="NCBI Taxonomy" id="221518"/>
    <lineage>
        <taxon>Eukaryota</taxon>
        <taxon>Sar</taxon>
        <taxon>Stramenopiles</taxon>
        <taxon>Oomycota</taxon>
        <taxon>Peronosporomycetes</taxon>
        <taxon>Peronosporales</taxon>
        <taxon>Peronosporaceae</taxon>
        <taxon>Phytophthora</taxon>
    </lineage>
</organism>
<evidence type="ECO:0000313" key="1">
    <source>
        <dbReference type="EMBL" id="KAG7381946.1"/>
    </source>
</evidence>
<evidence type="ECO:0000313" key="2">
    <source>
        <dbReference type="Proteomes" id="UP000694044"/>
    </source>
</evidence>
<proteinExistence type="predicted"/>
<name>A0A8T1VLZ0_9STRA</name>
<dbReference type="OrthoDB" id="125058at2759"/>